<dbReference type="InterPro" id="IPR023030">
    <property type="entry name" value="Bifunc_HldE"/>
</dbReference>
<evidence type="ECO:0000256" key="4">
    <source>
        <dbReference type="ARBA" id="ARBA00022695"/>
    </source>
</evidence>
<comment type="function">
    <text evidence="1 11">Catalyzes the phosphorylation of D-glycero-D-manno-heptose 7-phosphate at the C-1 position to selectively form D-glycero-beta-D-manno-heptose-1,7-bisphosphate.</text>
</comment>
<keyword evidence="8 11" id="KW-0511">Multifunctional enzyme</keyword>
<keyword evidence="6 11" id="KW-0418">Kinase</keyword>
<dbReference type="InterPro" id="IPR011914">
    <property type="entry name" value="RfaE_dom_II"/>
</dbReference>
<dbReference type="GO" id="GO:0016773">
    <property type="term" value="F:phosphotransferase activity, alcohol group as acceptor"/>
    <property type="evidence" value="ECO:0007669"/>
    <property type="project" value="InterPro"/>
</dbReference>
<dbReference type="EC" id="2.7.7.70" evidence="11"/>
<evidence type="ECO:0000256" key="11">
    <source>
        <dbReference type="HAMAP-Rule" id="MF_01603"/>
    </source>
</evidence>
<dbReference type="InterPro" id="IPR014729">
    <property type="entry name" value="Rossmann-like_a/b/a_fold"/>
</dbReference>
<gene>
    <name evidence="11" type="primary">hldE</name>
    <name evidence="14" type="ORF">AUP42_13955</name>
</gene>
<dbReference type="NCBIfam" id="TIGR02198">
    <property type="entry name" value="rfaE_dom_I"/>
    <property type="match status" value="1"/>
</dbReference>
<dbReference type="Gene3D" id="3.40.50.620">
    <property type="entry name" value="HUPs"/>
    <property type="match status" value="1"/>
</dbReference>
<name>A0A154L7S9_9PROT</name>
<dbReference type="Gene3D" id="3.40.1190.20">
    <property type="match status" value="1"/>
</dbReference>
<dbReference type="PANTHER" id="PTHR46969:SF1">
    <property type="entry name" value="BIFUNCTIONAL PROTEIN HLDE"/>
    <property type="match status" value="1"/>
</dbReference>
<keyword evidence="3 11" id="KW-0808">Transferase</keyword>
<comment type="subunit">
    <text evidence="11">Homodimer.</text>
</comment>
<evidence type="ECO:0000259" key="13">
    <source>
        <dbReference type="Pfam" id="PF01467"/>
    </source>
</evidence>
<feature type="region of interest" description="Ribokinase" evidence="11">
    <location>
        <begin position="1"/>
        <end position="330"/>
    </location>
</feature>
<evidence type="ECO:0000259" key="12">
    <source>
        <dbReference type="Pfam" id="PF00294"/>
    </source>
</evidence>
<dbReference type="PANTHER" id="PTHR46969">
    <property type="entry name" value="BIFUNCTIONAL PROTEIN HLDE"/>
    <property type="match status" value="1"/>
</dbReference>
<evidence type="ECO:0000256" key="5">
    <source>
        <dbReference type="ARBA" id="ARBA00022741"/>
    </source>
</evidence>
<dbReference type="Proteomes" id="UP000076335">
    <property type="component" value="Unassembled WGS sequence"/>
</dbReference>
<evidence type="ECO:0000256" key="10">
    <source>
        <dbReference type="ARBA" id="ARBA00047428"/>
    </source>
</evidence>
<keyword evidence="5 11" id="KW-0547">Nucleotide-binding</keyword>
<comment type="catalytic activity">
    <reaction evidence="11">
        <text>D-glycero-beta-D-manno-heptose 7-phosphate + ATP = D-glycero-beta-D-manno-heptose 1,7-bisphosphate + ADP + H(+)</text>
        <dbReference type="Rhea" id="RHEA:27473"/>
        <dbReference type="ChEBI" id="CHEBI:15378"/>
        <dbReference type="ChEBI" id="CHEBI:30616"/>
        <dbReference type="ChEBI" id="CHEBI:60204"/>
        <dbReference type="ChEBI" id="CHEBI:60208"/>
        <dbReference type="ChEBI" id="CHEBI:456216"/>
        <dbReference type="EC" id="2.7.1.167"/>
    </reaction>
</comment>
<protein>
    <recommendedName>
        <fullName evidence="11">Bifunctional protein HldE</fullName>
    </recommendedName>
    <domain>
        <recommendedName>
            <fullName evidence="11">D-beta-D-heptose 7-phosphate kinase</fullName>
            <ecNumber evidence="11">2.7.1.167</ecNumber>
        </recommendedName>
        <alternativeName>
            <fullName evidence="11">D-beta-D-heptose 7-phosphotransferase</fullName>
        </alternativeName>
        <alternativeName>
            <fullName evidence="11">D-glycero-beta-D-manno-heptose-7-phosphate kinase</fullName>
        </alternativeName>
    </domain>
    <domain>
        <recommendedName>
            <fullName evidence="11">D-beta-D-heptose 1-phosphate adenylyltransferase</fullName>
            <ecNumber evidence="11">2.7.7.70</ecNumber>
        </recommendedName>
        <alternativeName>
            <fullName evidence="11">D-glycero-beta-D-manno-heptose 1-phosphate adenylyltransferase</fullName>
        </alternativeName>
    </domain>
</protein>
<evidence type="ECO:0000256" key="3">
    <source>
        <dbReference type="ARBA" id="ARBA00022679"/>
    </source>
</evidence>
<dbReference type="AlphaFoldDB" id="A0A154L7S9"/>
<dbReference type="GO" id="GO:0033786">
    <property type="term" value="F:heptose-1-phosphate adenylyltransferase activity"/>
    <property type="evidence" value="ECO:0007669"/>
    <property type="project" value="UniProtKB-UniRule"/>
</dbReference>
<dbReference type="InterPro" id="IPR011611">
    <property type="entry name" value="PfkB_dom"/>
</dbReference>
<dbReference type="Pfam" id="PF01467">
    <property type="entry name" value="CTP_transf_like"/>
    <property type="match status" value="1"/>
</dbReference>
<dbReference type="NCBIfam" id="TIGR00125">
    <property type="entry name" value="cyt_tran_rel"/>
    <property type="match status" value="1"/>
</dbReference>
<dbReference type="InterPro" id="IPR004821">
    <property type="entry name" value="Cyt_trans-like"/>
</dbReference>
<dbReference type="GO" id="GO:0005829">
    <property type="term" value="C:cytosol"/>
    <property type="evidence" value="ECO:0007669"/>
    <property type="project" value="TreeGrafter"/>
</dbReference>
<feature type="domain" description="Cytidyltransferase-like" evidence="13">
    <location>
        <begin position="358"/>
        <end position="453"/>
    </location>
</feature>
<dbReference type="GO" id="GO:0097171">
    <property type="term" value="P:ADP-L-glycero-beta-D-manno-heptose biosynthetic process"/>
    <property type="evidence" value="ECO:0007669"/>
    <property type="project" value="UniProtKB-UniPathway"/>
</dbReference>
<keyword evidence="7 11" id="KW-0067">ATP-binding</keyword>
<evidence type="ECO:0000256" key="7">
    <source>
        <dbReference type="ARBA" id="ARBA00022840"/>
    </source>
</evidence>
<dbReference type="EC" id="2.7.1.167" evidence="11"/>
<dbReference type="RefSeq" id="WP_062949831.1">
    <property type="nucleotide sequence ID" value="NZ_LPVY01000005.1"/>
</dbReference>
<comment type="pathway">
    <text evidence="11">Nucleotide-sugar biosynthesis; ADP-L-glycero-beta-D-manno-heptose biosynthesis; ADP-L-glycero-beta-D-manno-heptose from D-glycero-beta-D-manno-heptose 7-phosphate: step 1/4.</text>
</comment>
<feature type="region of interest" description="Cytidylyltransferase" evidence="11">
    <location>
        <begin position="358"/>
        <end position="490"/>
    </location>
</feature>
<feature type="active site" evidence="11">
    <location>
        <position position="276"/>
    </location>
</feature>
<sequence>MTDLSHLAQLVEQLPNAKVLCIGDVMLDRFVYGSVTRISPEAPIPIIRVERESAMLGGAGNVTRNATALGASVRFLSLVGDDLPGREVIEYVANDKGVEPYIQIERNRPTTIKTRYIAGGQQLLRSDNETTATLAAATISNLSALAAQLAPDVSAIVLSDYGKGVLHGDVVATTITAARKAGKPVIVDPKGTDYSIYRGATVVTPNRAEAQAATGIEIHSDADAIAAATKIITECGIENVLLTRSQDGMTLVTSKGEAIHLPTEAREVFDVSGAGDTVVACLASAIAGGASLSDAARIANVAAGIVVGKIGTAVVYPDELVSVLHHHDLMIGEAKLMPLDRMVDRVERWRRKGYKVGFTNGCFDLLHPGHLSLLQQARSNCDRLIVGLNSDASVKRLKGEARPVQSEAARAAVLGSLETVSGVVIFGEDTPITVIEALKPDILVKGADYTIDKVVGADIVQGYGGKVVLANLADGFSTTSTIARINQGKD</sequence>
<dbReference type="EMBL" id="LPVY01000005">
    <property type="protein sequence ID" value="KZB66652.1"/>
    <property type="molecule type" value="Genomic_DNA"/>
</dbReference>
<dbReference type="OrthoDB" id="9802794at2"/>
<evidence type="ECO:0000256" key="1">
    <source>
        <dbReference type="ARBA" id="ARBA00002319"/>
    </source>
</evidence>
<dbReference type="SUPFAM" id="SSF52374">
    <property type="entry name" value="Nucleotidylyl transferase"/>
    <property type="match status" value="1"/>
</dbReference>
<evidence type="ECO:0000256" key="9">
    <source>
        <dbReference type="ARBA" id="ARBA00023277"/>
    </source>
</evidence>
<comment type="similarity">
    <text evidence="11">In the C-terminal section; belongs to the cytidylyltransferase family.</text>
</comment>
<dbReference type="InterPro" id="IPR011913">
    <property type="entry name" value="RfaE_dom_I"/>
</dbReference>
<comment type="catalytic activity">
    <reaction evidence="10 11">
        <text>D-glycero-beta-D-manno-heptose 1-phosphate + ATP + H(+) = ADP-D-glycero-beta-D-manno-heptose + diphosphate</text>
        <dbReference type="Rhea" id="RHEA:27465"/>
        <dbReference type="ChEBI" id="CHEBI:15378"/>
        <dbReference type="ChEBI" id="CHEBI:30616"/>
        <dbReference type="ChEBI" id="CHEBI:33019"/>
        <dbReference type="ChEBI" id="CHEBI:59967"/>
        <dbReference type="ChEBI" id="CHEBI:61593"/>
        <dbReference type="EC" id="2.7.7.70"/>
    </reaction>
</comment>
<dbReference type="FunFam" id="3.40.1190.20:FF:000002">
    <property type="entry name" value="Bifunctional protein HldE"/>
    <property type="match status" value="1"/>
</dbReference>
<evidence type="ECO:0000256" key="2">
    <source>
        <dbReference type="ARBA" id="ARBA00003753"/>
    </source>
</evidence>
<dbReference type="HAMAP" id="MF_01603">
    <property type="entry name" value="HldE"/>
    <property type="match status" value="1"/>
</dbReference>
<dbReference type="GO" id="GO:0005524">
    <property type="term" value="F:ATP binding"/>
    <property type="evidence" value="ECO:0007669"/>
    <property type="project" value="UniProtKB-UniRule"/>
</dbReference>
<dbReference type="CDD" id="cd01172">
    <property type="entry name" value="RfaE_like"/>
    <property type="match status" value="1"/>
</dbReference>
<dbReference type="UniPathway" id="UPA00356">
    <property type="reaction ID" value="UER00437"/>
</dbReference>
<organism evidence="14 15">
    <name type="scientific">Thalassospira lucentensis</name>
    <dbReference type="NCBI Taxonomy" id="168935"/>
    <lineage>
        <taxon>Bacteria</taxon>
        <taxon>Pseudomonadati</taxon>
        <taxon>Pseudomonadota</taxon>
        <taxon>Alphaproteobacteria</taxon>
        <taxon>Rhodospirillales</taxon>
        <taxon>Thalassospiraceae</taxon>
        <taxon>Thalassospira</taxon>
    </lineage>
</organism>
<evidence type="ECO:0000313" key="15">
    <source>
        <dbReference type="Proteomes" id="UP000076335"/>
    </source>
</evidence>
<feature type="binding site" evidence="11">
    <location>
        <begin position="206"/>
        <end position="209"/>
    </location>
    <ligand>
        <name>ATP</name>
        <dbReference type="ChEBI" id="CHEBI:30616"/>
    </ligand>
</feature>
<dbReference type="SUPFAM" id="SSF53613">
    <property type="entry name" value="Ribokinase-like"/>
    <property type="match status" value="1"/>
</dbReference>
<proteinExistence type="inferred from homology"/>
<feature type="domain" description="Carbohydrate kinase PfkB" evidence="12">
    <location>
        <begin position="17"/>
        <end position="315"/>
    </location>
</feature>
<dbReference type="Pfam" id="PF00294">
    <property type="entry name" value="PfkB"/>
    <property type="match status" value="1"/>
</dbReference>
<comment type="caution">
    <text evidence="14">The sequence shown here is derived from an EMBL/GenBank/DDBJ whole genome shotgun (WGS) entry which is preliminary data.</text>
</comment>
<keyword evidence="4 11" id="KW-0548">Nucleotidyltransferase</keyword>
<dbReference type="InterPro" id="IPR029056">
    <property type="entry name" value="Ribokinase-like"/>
</dbReference>
<comment type="similarity">
    <text evidence="11">In the N-terminal section; belongs to the carbohydrate kinase PfkB family.</text>
</comment>
<evidence type="ECO:0000313" key="14">
    <source>
        <dbReference type="EMBL" id="KZB66652.1"/>
    </source>
</evidence>
<evidence type="ECO:0000256" key="8">
    <source>
        <dbReference type="ARBA" id="ARBA00023268"/>
    </source>
</evidence>
<evidence type="ECO:0000256" key="6">
    <source>
        <dbReference type="ARBA" id="ARBA00022777"/>
    </source>
</evidence>
<reference evidence="14 15" key="1">
    <citation type="submission" date="2015-12" db="EMBL/GenBank/DDBJ databases">
        <title>Genome sequence of Thalassospira lucentensis MCCC 1A02072.</title>
        <authorList>
            <person name="Lu L."/>
            <person name="Lai Q."/>
            <person name="Shao Z."/>
            <person name="Qian P."/>
        </authorList>
    </citation>
    <scope>NUCLEOTIDE SEQUENCE [LARGE SCALE GENOMIC DNA]</scope>
    <source>
        <strain evidence="14 15">MCCC 1A02072</strain>
    </source>
</reference>
<dbReference type="NCBIfam" id="TIGR02199">
    <property type="entry name" value="rfaE_dom_II"/>
    <property type="match status" value="1"/>
</dbReference>
<comment type="pathway">
    <text evidence="11">Nucleotide-sugar biosynthesis; ADP-L-glycero-beta-D-manno-heptose biosynthesis; ADP-L-glycero-beta-D-manno-heptose from D-glycero-beta-D-manno-heptose 7-phosphate: step 3/4.</text>
</comment>
<accession>A0A154L7S9</accession>
<keyword evidence="9 11" id="KW-0119">Carbohydrate metabolism</keyword>
<comment type="function">
    <text evidence="2 11">Catalyzes the ADP transfer from ATP to D-glycero-beta-D-manno-heptose 1-phosphate, yielding ADP-D-glycero-beta-D-manno-heptose.</text>
</comment>
<dbReference type="GO" id="GO:0033785">
    <property type="term" value="F:heptose 7-phosphate kinase activity"/>
    <property type="evidence" value="ECO:0007669"/>
    <property type="project" value="UniProtKB-UniRule"/>
</dbReference>